<dbReference type="Gene3D" id="3.90.25.10">
    <property type="entry name" value="UDP-galactose 4-epimerase, domain 1"/>
    <property type="match status" value="1"/>
</dbReference>
<keyword evidence="3" id="KW-1185">Reference proteome</keyword>
<dbReference type="InterPro" id="IPR045869">
    <property type="entry name" value="Arna-like_SDR_e"/>
</dbReference>
<dbReference type="RefSeq" id="WP_275473864.1">
    <property type="nucleotide sequence ID" value="NZ_CP162940.1"/>
</dbReference>
<dbReference type="SUPFAM" id="SSF51735">
    <property type="entry name" value="NAD(P)-binding Rossmann-fold domains"/>
    <property type="match status" value="1"/>
</dbReference>
<evidence type="ECO:0000259" key="1">
    <source>
        <dbReference type="Pfam" id="PF16363"/>
    </source>
</evidence>
<dbReference type="CDD" id="cd05257">
    <property type="entry name" value="Arna_like_SDR_e"/>
    <property type="match status" value="1"/>
</dbReference>
<dbReference type="Gene3D" id="3.40.50.720">
    <property type="entry name" value="NAD(P)-binding Rossmann-like Domain"/>
    <property type="match status" value="1"/>
</dbReference>
<sequence>MGWQNTTVLVTGAAGFIGSHLLEQLLAAGARTKAFVHYNSANTRGYIDQLPAEQQKEIEIIYGDLRDAYAVSHAVKGSDVVFHLGALIAIPYSYQNPYDVVQTNALGTFHVAQAALEHGVGRIVHTSTSEVYGTARYVPMNEEHPLQGQSPYSASKIAADKIMESFHCSYQLPVVTIRPFNSYGPRQSMRAVIPTIINQALSSSEVVLGNLSSTRDFTYVEDTARAFLCAATAQQVTGQVFNAGSSFEISIGDIAKRVLTLVGRSVPIRTAQERLRPAKSEVDRLYSDSRRAQQQLGWQPLVSFDDGLQRTIDWISQHPQLYRPNEYVV</sequence>
<name>A0ABV5AG52_9BACL</name>
<dbReference type="InterPro" id="IPR036291">
    <property type="entry name" value="NAD(P)-bd_dom_sf"/>
</dbReference>
<protein>
    <submittedName>
        <fullName evidence="2">SDR family NAD(P)-dependent oxidoreductase</fullName>
    </submittedName>
</protein>
<organism evidence="2 3">
    <name type="scientific">Alicyclobacillus fastidiosus</name>
    <dbReference type="NCBI Taxonomy" id="392011"/>
    <lineage>
        <taxon>Bacteria</taxon>
        <taxon>Bacillati</taxon>
        <taxon>Bacillota</taxon>
        <taxon>Bacilli</taxon>
        <taxon>Bacillales</taxon>
        <taxon>Alicyclobacillaceae</taxon>
        <taxon>Alicyclobacillus</taxon>
    </lineage>
</organism>
<comment type="caution">
    <text evidence="2">The sequence shown here is derived from an EMBL/GenBank/DDBJ whole genome shotgun (WGS) entry which is preliminary data.</text>
</comment>
<dbReference type="Pfam" id="PF16363">
    <property type="entry name" value="GDP_Man_Dehyd"/>
    <property type="match status" value="1"/>
</dbReference>
<evidence type="ECO:0000313" key="2">
    <source>
        <dbReference type="EMBL" id="MFB5191248.1"/>
    </source>
</evidence>
<dbReference type="EMBL" id="JBDXSU010000010">
    <property type="protein sequence ID" value="MFB5191248.1"/>
    <property type="molecule type" value="Genomic_DNA"/>
</dbReference>
<dbReference type="Proteomes" id="UP001579974">
    <property type="component" value="Unassembled WGS sequence"/>
</dbReference>
<dbReference type="InterPro" id="IPR016040">
    <property type="entry name" value="NAD(P)-bd_dom"/>
</dbReference>
<dbReference type="PRINTS" id="PR01713">
    <property type="entry name" value="NUCEPIMERASE"/>
</dbReference>
<proteinExistence type="predicted"/>
<gene>
    <name evidence="2" type="ORF">KKP3000_000018</name>
</gene>
<dbReference type="PANTHER" id="PTHR43000">
    <property type="entry name" value="DTDP-D-GLUCOSE 4,6-DEHYDRATASE-RELATED"/>
    <property type="match status" value="1"/>
</dbReference>
<accession>A0ABV5AG52</accession>
<reference evidence="2 3" key="1">
    <citation type="journal article" date="2024" name="Int. J. Mol. Sci.">
        <title>Exploration of Alicyclobacillus spp. Genome in Search of Antibiotic Resistance.</title>
        <authorList>
            <person name="Bucka-Kolendo J."/>
            <person name="Kiousi D.E."/>
            <person name="Dekowska A."/>
            <person name="Mikolajczuk-Szczyrba A."/>
            <person name="Karadedos D.M."/>
            <person name="Michael P."/>
            <person name="Galanis A."/>
            <person name="Sokolowska B."/>
        </authorList>
    </citation>
    <scope>NUCLEOTIDE SEQUENCE [LARGE SCALE GENOMIC DNA]</scope>
    <source>
        <strain evidence="2 3">KKP 3000</strain>
    </source>
</reference>
<feature type="domain" description="NAD(P)-binding" evidence="1">
    <location>
        <begin position="9"/>
        <end position="311"/>
    </location>
</feature>
<evidence type="ECO:0000313" key="3">
    <source>
        <dbReference type="Proteomes" id="UP001579974"/>
    </source>
</evidence>